<protein>
    <submittedName>
        <fullName evidence="1">23870_t:CDS:1</fullName>
    </submittedName>
</protein>
<dbReference type="PANTHER" id="PTHR35871">
    <property type="entry name" value="EXPRESSED PROTEIN"/>
    <property type="match status" value="1"/>
</dbReference>
<dbReference type="PANTHER" id="PTHR35871:SF1">
    <property type="entry name" value="CXC1-LIKE CYSTEINE CLUSTER ASSOCIATED WITH KDZ TRANSPOSASES DOMAIN-CONTAINING PROTEIN"/>
    <property type="match status" value="1"/>
</dbReference>
<sequence length="104" mass="12143">MEDQLCQLKLSEKEARMHLNILIEACCYLMPRKTQEGFWIVDNLLEQIRNKAIPIFEAKFFNAMAVFAFDNSTNHEAYTEDALIAARMNLNLEETNQKCDQQLL</sequence>
<keyword evidence="2" id="KW-1185">Reference proteome</keyword>
<evidence type="ECO:0000313" key="2">
    <source>
        <dbReference type="Proteomes" id="UP000789759"/>
    </source>
</evidence>
<reference evidence="1" key="1">
    <citation type="submission" date="2021-06" db="EMBL/GenBank/DDBJ databases">
        <authorList>
            <person name="Kallberg Y."/>
            <person name="Tangrot J."/>
            <person name="Rosling A."/>
        </authorList>
    </citation>
    <scope>NUCLEOTIDE SEQUENCE</scope>
    <source>
        <strain evidence="1">FL966</strain>
    </source>
</reference>
<dbReference type="EMBL" id="CAJVQA010014092">
    <property type="protein sequence ID" value="CAG8728882.1"/>
    <property type="molecule type" value="Genomic_DNA"/>
</dbReference>
<dbReference type="Proteomes" id="UP000789759">
    <property type="component" value="Unassembled WGS sequence"/>
</dbReference>
<accession>A0A9N9IC66</accession>
<dbReference type="AlphaFoldDB" id="A0A9N9IC66"/>
<proteinExistence type="predicted"/>
<organism evidence="1 2">
    <name type="scientific">Cetraspora pellucida</name>
    <dbReference type="NCBI Taxonomy" id="1433469"/>
    <lineage>
        <taxon>Eukaryota</taxon>
        <taxon>Fungi</taxon>
        <taxon>Fungi incertae sedis</taxon>
        <taxon>Mucoromycota</taxon>
        <taxon>Glomeromycotina</taxon>
        <taxon>Glomeromycetes</taxon>
        <taxon>Diversisporales</taxon>
        <taxon>Gigasporaceae</taxon>
        <taxon>Cetraspora</taxon>
    </lineage>
</organism>
<dbReference type="OrthoDB" id="2431949at2759"/>
<evidence type="ECO:0000313" key="1">
    <source>
        <dbReference type="EMBL" id="CAG8728882.1"/>
    </source>
</evidence>
<name>A0A9N9IC66_9GLOM</name>
<comment type="caution">
    <text evidence="1">The sequence shown here is derived from an EMBL/GenBank/DDBJ whole genome shotgun (WGS) entry which is preliminary data.</text>
</comment>
<gene>
    <name evidence="1" type="ORF">CPELLU_LOCUS13356</name>
</gene>